<dbReference type="RefSeq" id="WP_065164332.1">
    <property type="nucleotide sequence ID" value="NZ_BLKX01000001.1"/>
</dbReference>
<keyword evidence="1" id="KW-0472">Membrane</keyword>
<comment type="caution">
    <text evidence="2">The sequence shown here is derived from an EMBL/GenBank/DDBJ whole genome shotgun (WGS) entry which is preliminary data.</text>
</comment>
<evidence type="ECO:0008006" key="4">
    <source>
        <dbReference type="Google" id="ProtNLM"/>
    </source>
</evidence>
<evidence type="ECO:0000313" key="3">
    <source>
        <dbReference type="Proteomes" id="UP000465240"/>
    </source>
</evidence>
<keyword evidence="3" id="KW-1185">Reference proteome</keyword>
<keyword evidence="1" id="KW-0812">Transmembrane</keyword>
<organism evidence="2 3">
    <name type="scientific">Mycobacterium paragordonae</name>
    <dbReference type="NCBI Taxonomy" id="1389713"/>
    <lineage>
        <taxon>Bacteria</taxon>
        <taxon>Bacillati</taxon>
        <taxon>Actinomycetota</taxon>
        <taxon>Actinomycetes</taxon>
        <taxon>Mycobacteriales</taxon>
        <taxon>Mycobacteriaceae</taxon>
        <taxon>Mycobacterium</taxon>
    </lineage>
</organism>
<name>A0ABQ1C0M5_9MYCO</name>
<feature type="transmembrane region" description="Helical" evidence="1">
    <location>
        <begin position="71"/>
        <end position="90"/>
    </location>
</feature>
<accession>A0ABQ1C0M5</accession>
<keyword evidence="1" id="KW-1133">Transmembrane helix</keyword>
<proteinExistence type="predicted"/>
<evidence type="ECO:0000256" key="1">
    <source>
        <dbReference type="SAM" id="Phobius"/>
    </source>
</evidence>
<dbReference type="EMBL" id="BLKX01000001">
    <property type="protein sequence ID" value="GFG77769.1"/>
    <property type="molecule type" value="Genomic_DNA"/>
</dbReference>
<protein>
    <recommendedName>
        <fullName evidence="4">DoxX family protein</fullName>
    </recommendedName>
</protein>
<reference evidence="2 3" key="1">
    <citation type="journal article" date="2019" name="Emerg. Microbes Infect.">
        <title>Comprehensive subspecies identification of 175 nontuberculous mycobacteria species based on 7547 genomic profiles.</title>
        <authorList>
            <person name="Matsumoto Y."/>
            <person name="Kinjo T."/>
            <person name="Motooka D."/>
            <person name="Nabeya D."/>
            <person name="Jung N."/>
            <person name="Uechi K."/>
            <person name="Horii T."/>
            <person name="Iida T."/>
            <person name="Fujita J."/>
            <person name="Nakamura S."/>
        </authorList>
    </citation>
    <scope>NUCLEOTIDE SEQUENCE [LARGE SCALE GENOMIC DNA]</scope>
    <source>
        <strain evidence="2 3">JCM 18565</strain>
    </source>
</reference>
<sequence length="106" mass="11789">MSDIDSRRRQSRPVRTAAAVSVGLAHFLAPRVFEPFNRLGFPRHARAFTYINGGIETTLGILAAIPRTRRHAHALGLCYVGYLMTCIVATQLRSRRDVGRDSGPVR</sequence>
<evidence type="ECO:0000313" key="2">
    <source>
        <dbReference type="EMBL" id="GFG77769.1"/>
    </source>
</evidence>
<gene>
    <name evidence="2" type="ORF">MPRG_10450</name>
</gene>
<dbReference type="Proteomes" id="UP000465240">
    <property type="component" value="Unassembled WGS sequence"/>
</dbReference>